<dbReference type="eggNOG" id="COG0823">
    <property type="taxonomic scope" value="Bacteria"/>
</dbReference>
<evidence type="ECO:0000313" key="2">
    <source>
        <dbReference type="Proteomes" id="UP000029393"/>
    </source>
</evidence>
<dbReference type="PATRIC" id="fig|1384056.3.peg.17"/>
<organism evidence="1 2">
    <name type="scientific">Arenimonas metalli CF5-1</name>
    <dbReference type="NCBI Taxonomy" id="1384056"/>
    <lineage>
        <taxon>Bacteria</taxon>
        <taxon>Pseudomonadati</taxon>
        <taxon>Pseudomonadota</taxon>
        <taxon>Gammaproteobacteria</taxon>
        <taxon>Lysobacterales</taxon>
        <taxon>Lysobacteraceae</taxon>
        <taxon>Arenimonas</taxon>
    </lineage>
</organism>
<accession>A0A091BVK8</accession>
<keyword evidence="2" id="KW-1185">Reference proteome</keyword>
<dbReference type="AlphaFoldDB" id="A0A091BVK8"/>
<dbReference type="SUPFAM" id="SSF75011">
    <property type="entry name" value="3-carboxy-cis,cis-mucoante lactonizing enzyme"/>
    <property type="match status" value="1"/>
</dbReference>
<evidence type="ECO:0008006" key="3">
    <source>
        <dbReference type="Google" id="ProtNLM"/>
    </source>
</evidence>
<gene>
    <name evidence="1" type="ORF">N787_00090</name>
</gene>
<dbReference type="OrthoDB" id="9798438at2"/>
<proteinExistence type="predicted"/>
<reference evidence="1 2" key="1">
    <citation type="submission" date="2013-09" db="EMBL/GenBank/DDBJ databases">
        <title>Genome sequencing of Arenimonas metalli.</title>
        <authorList>
            <person name="Chen F."/>
            <person name="Wang G."/>
        </authorList>
    </citation>
    <scope>NUCLEOTIDE SEQUENCE [LARGE SCALE GENOMIC DNA]</scope>
    <source>
        <strain evidence="1 2">CF5-1</strain>
    </source>
</reference>
<name>A0A091BVK8_9GAMM</name>
<protein>
    <recommendedName>
        <fullName evidence="3">Phytase-like domain-containing protein</fullName>
    </recommendedName>
</protein>
<evidence type="ECO:0000313" key="1">
    <source>
        <dbReference type="EMBL" id="KFN48365.1"/>
    </source>
</evidence>
<sequence length="301" mass="32636">MSSVRTAATALMLLVPVVALGARWGEPEAMGLVTEAAIDEISGLAAARRHPGLFWAHNDSGNTAGLHLVDERGRLQATVATPGAPNLDWEDMASFHRDGRDYLMVADTGDNGGIRRTLSLHVFEEPTDLSRPATLAWTQHFRWPDGPRDCEAVAVDAVRGEVLLVSKKRVPAELFRVRLGPADEEQVAELIGTLPGIEQPDASDLGRSPIYGRYRAQITAADLSPNGRVLAVLNYRAIHFVVRGRDGDWGPGLAGKLPHLTLPWLPQAEAIAFSLDGRSLTVASEQLPSPVIRFRIESKAK</sequence>
<dbReference type="EMBL" id="AVCK01000001">
    <property type="protein sequence ID" value="KFN48365.1"/>
    <property type="molecule type" value="Genomic_DNA"/>
</dbReference>
<comment type="caution">
    <text evidence="1">The sequence shown here is derived from an EMBL/GenBank/DDBJ whole genome shotgun (WGS) entry which is preliminary data.</text>
</comment>
<dbReference type="STRING" id="1384056.N787_00090"/>
<dbReference type="RefSeq" id="WP_034209894.1">
    <property type="nucleotide sequence ID" value="NZ_AVCK01000001.1"/>
</dbReference>
<dbReference type="Proteomes" id="UP000029393">
    <property type="component" value="Unassembled WGS sequence"/>
</dbReference>